<evidence type="ECO:0000313" key="3">
    <source>
        <dbReference type="EMBL" id="SKA69303.1"/>
    </source>
</evidence>
<reference evidence="3 4" key="1">
    <citation type="submission" date="2017-02" db="EMBL/GenBank/DDBJ databases">
        <authorList>
            <person name="Peterson S.W."/>
        </authorList>
    </citation>
    <scope>NUCLEOTIDE SEQUENCE [LARGE SCALE GENOMIC DNA]</scope>
    <source>
        <strain evidence="3 4">DSM 18034</strain>
    </source>
</reference>
<dbReference type="OrthoDB" id="9793516at2"/>
<organism evidence="3 4">
    <name type="scientific">Desulfobaculum bizertense DSM 18034</name>
    <dbReference type="NCBI Taxonomy" id="1121442"/>
    <lineage>
        <taxon>Bacteria</taxon>
        <taxon>Pseudomonadati</taxon>
        <taxon>Thermodesulfobacteriota</taxon>
        <taxon>Desulfovibrionia</taxon>
        <taxon>Desulfovibrionales</taxon>
        <taxon>Desulfovibrionaceae</taxon>
        <taxon>Desulfobaculum</taxon>
    </lineage>
</organism>
<accession>A0A1T4VWB6</accession>
<dbReference type="Gene3D" id="3.30.70.930">
    <property type="match status" value="1"/>
</dbReference>
<dbReference type="GO" id="GO:0005829">
    <property type="term" value="C:cytosol"/>
    <property type="evidence" value="ECO:0007669"/>
    <property type="project" value="TreeGrafter"/>
</dbReference>
<dbReference type="PANTHER" id="PTHR33777:SF1">
    <property type="entry name" value="UPF0045 PROTEIN ECM15"/>
    <property type="match status" value="1"/>
</dbReference>
<comment type="similarity">
    <text evidence="1">Belongs to the UPF0045 family.</text>
</comment>
<dbReference type="SUPFAM" id="SSF89957">
    <property type="entry name" value="MTH1187/YkoF-like"/>
    <property type="match status" value="1"/>
</dbReference>
<dbReference type="NCBIfam" id="TIGR00106">
    <property type="entry name" value="MTH1187 family thiamine-binding protein"/>
    <property type="match status" value="1"/>
</dbReference>
<sequence length="102" mass="11117">MSVMAELTIFPMDKGVHLSPFVARAVAIIEKSGLVCSFGPMGTIIEGDWDEVMAVVSACFKDLEQDSERISLNLKVDYNKGDASRMTQKLESVRTKMAGSAD</sequence>
<evidence type="ECO:0000259" key="2">
    <source>
        <dbReference type="Pfam" id="PF01910"/>
    </source>
</evidence>
<dbReference type="Pfam" id="PF01910">
    <property type="entry name" value="Thiamine_BP"/>
    <property type="match status" value="1"/>
</dbReference>
<dbReference type="RefSeq" id="WP_078684399.1">
    <property type="nucleotide sequence ID" value="NZ_FUYA01000003.1"/>
</dbReference>
<feature type="domain" description="Thiamine-binding protein" evidence="2">
    <location>
        <begin position="5"/>
        <end position="94"/>
    </location>
</feature>
<dbReference type="InterPro" id="IPR051614">
    <property type="entry name" value="UPF0045_domain"/>
</dbReference>
<dbReference type="AlphaFoldDB" id="A0A1T4VWB6"/>
<proteinExistence type="inferred from homology"/>
<gene>
    <name evidence="3" type="ORF">SAMN02745702_01097</name>
</gene>
<dbReference type="InterPro" id="IPR002767">
    <property type="entry name" value="Thiamine_BP"/>
</dbReference>
<evidence type="ECO:0000256" key="1">
    <source>
        <dbReference type="ARBA" id="ARBA00010272"/>
    </source>
</evidence>
<dbReference type="STRING" id="1121442.SAMN02745702_01097"/>
<dbReference type="PANTHER" id="PTHR33777">
    <property type="entry name" value="UPF0045 PROTEIN ECM15"/>
    <property type="match status" value="1"/>
</dbReference>
<protein>
    <submittedName>
        <fullName evidence="3">Uncharacterized protein, MTH1187 family</fullName>
    </submittedName>
</protein>
<dbReference type="Proteomes" id="UP000189733">
    <property type="component" value="Unassembled WGS sequence"/>
</dbReference>
<dbReference type="EMBL" id="FUYA01000003">
    <property type="protein sequence ID" value="SKA69303.1"/>
    <property type="molecule type" value="Genomic_DNA"/>
</dbReference>
<name>A0A1T4VWB6_9BACT</name>
<keyword evidence="4" id="KW-1185">Reference proteome</keyword>
<evidence type="ECO:0000313" key="4">
    <source>
        <dbReference type="Proteomes" id="UP000189733"/>
    </source>
</evidence>
<dbReference type="InterPro" id="IPR029756">
    <property type="entry name" value="MTH1187/YkoF-like"/>
</dbReference>